<evidence type="ECO:0000313" key="3">
    <source>
        <dbReference type="Proteomes" id="UP000824083"/>
    </source>
</evidence>
<feature type="transmembrane region" description="Helical" evidence="1">
    <location>
        <begin position="106"/>
        <end position="125"/>
    </location>
</feature>
<name>A0A9D1LFN0_9BURK</name>
<sequence length="142" mass="15875">MVEYHQMLTTSLPPVTLISGVGLLLLAMTARYNHSTNRVRQLLRERNSIAPREDDDLNHEIDFIFERASLLRKSILTVVLSATFSGLQVLAGIIECLFTLDLDVLKFGALILSIGFLLMSTIYFVREVSLSTKAIGLSVVHR</sequence>
<dbReference type="AlphaFoldDB" id="A0A9D1LFN0"/>
<protein>
    <submittedName>
        <fullName evidence="2">DUF2721 domain-containing protein</fullName>
    </submittedName>
</protein>
<organism evidence="2 3">
    <name type="scientific">Candidatus Aphodousia faecigallinarum</name>
    <dbReference type="NCBI Taxonomy" id="2840677"/>
    <lineage>
        <taxon>Bacteria</taxon>
        <taxon>Pseudomonadati</taxon>
        <taxon>Pseudomonadota</taxon>
        <taxon>Betaproteobacteria</taxon>
        <taxon>Burkholderiales</taxon>
        <taxon>Sutterellaceae</taxon>
        <taxon>Sutterellaceae incertae sedis</taxon>
        <taxon>Candidatus Aphodousia</taxon>
    </lineage>
</organism>
<feature type="transmembrane region" description="Helical" evidence="1">
    <location>
        <begin position="12"/>
        <end position="30"/>
    </location>
</feature>
<dbReference type="InterPro" id="IPR021279">
    <property type="entry name" value="DUF2721"/>
</dbReference>
<dbReference type="Proteomes" id="UP000824083">
    <property type="component" value="Unassembled WGS sequence"/>
</dbReference>
<keyword evidence="1" id="KW-0472">Membrane</keyword>
<dbReference type="EMBL" id="DVMY01000090">
    <property type="protein sequence ID" value="HIU37780.1"/>
    <property type="molecule type" value="Genomic_DNA"/>
</dbReference>
<reference evidence="2" key="2">
    <citation type="journal article" date="2021" name="PeerJ">
        <title>Extensive microbial diversity within the chicken gut microbiome revealed by metagenomics and culture.</title>
        <authorList>
            <person name="Gilroy R."/>
            <person name="Ravi A."/>
            <person name="Getino M."/>
            <person name="Pursley I."/>
            <person name="Horton D.L."/>
            <person name="Alikhan N.F."/>
            <person name="Baker D."/>
            <person name="Gharbi K."/>
            <person name="Hall N."/>
            <person name="Watson M."/>
            <person name="Adriaenssens E.M."/>
            <person name="Foster-Nyarko E."/>
            <person name="Jarju S."/>
            <person name="Secka A."/>
            <person name="Antonio M."/>
            <person name="Oren A."/>
            <person name="Chaudhuri R.R."/>
            <person name="La Ragione R."/>
            <person name="Hildebrand F."/>
            <person name="Pallen M.J."/>
        </authorList>
    </citation>
    <scope>NUCLEOTIDE SEQUENCE</scope>
    <source>
        <strain evidence="2">7463</strain>
    </source>
</reference>
<evidence type="ECO:0000256" key="1">
    <source>
        <dbReference type="SAM" id="Phobius"/>
    </source>
</evidence>
<comment type="caution">
    <text evidence="2">The sequence shown here is derived from an EMBL/GenBank/DDBJ whole genome shotgun (WGS) entry which is preliminary data.</text>
</comment>
<dbReference type="Pfam" id="PF11026">
    <property type="entry name" value="DUF2721"/>
    <property type="match status" value="1"/>
</dbReference>
<reference evidence="2" key="1">
    <citation type="submission" date="2020-10" db="EMBL/GenBank/DDBJ databases">
        <authorList>
            <person name="Gilroy R."/>
        </authorList>
    </citation>
    <scope>NUCLEOTIDE SEQUENCE</scope>
    <source>
        <strain evidence="2">7463</strain>
    </source>
</reference>
<keyword evidence="1" id="KW-0812">Transmembrane</keyword>
<accession>A0A9D1LFN0</accession>
<feature type="transmembrane region" description="Helical" evidence="1">
    <location>
        <begin position="75"/>
        <end position="100"/>
    </location>
</feature>
<gene>
    <name evidence="2" type="ORF">IAC56_05850</name>
</gene>
<proteinExistence type="predicted"/>
<evidence type="ECO:0000313" key="2">
    <source>
        <dbReference type="EMBL" id="HIU37780.1"/>
    </source>
</evidence>
<keyword evidence="1" id="KW-1133">Transmembrane helix</keyword>